<dbReference type="PANTHER" id="PTHR34448:SF3">
    <property type="entry name" value="AMINOPEPTIDASE AMPS"/>
    <property type="match status" value="1"/>
</dbReference>
<evidence type="ECO:0008006" key="3">
    <source>
        <dbReference type="Google" id="ProtNLM"/>
    </source>
</evidence>
<dbReference type="PRINTS" id="PR00919">
    <property type="entry name" value="THERMOPTASE"/>
</dbReference>
<gene>
    <name evidence="2" type="ORF">S01H4_45329</name>
</gene>
<dbReference type="GO" id="GO:0046872">
    <property type="term" value="F:metal ion binding"/>
    <property type="evidence" value="ECO:0007669"/>
    <property type="project" value="UniProtKB-KW"/>
</dbReference>
<dbReference type="SUPFAM" id="SSF144052">
    <property type="entry name" value="Thermophilic metalloprotease-like"/>
    <property type="match status" value="1"/>
</dbReference>
<comment type="caution">
    <text evidence="2">The sequence shown here is derived from an EMBL/GenBank/DDBJ whole genome shotgun (WGS) entry which is preliminary data.</text>
</comment>
<sequence>KLTYRRDFTLPDKDQVDGVVKTTRPVLIQGQVIEGCIFKFSKGRIIEANAMVGDEIIDKIINIDEGARRLGEIALVPHSSPISQAGLLFYNILLDENASNHIAIGQAYRNSLKNGNAFTDEEFMAAGGNNSSIHLDLMIGSGEMSVDGVLEDETTEPIMRNGEWVFEV</sequence>
<evidence type="ECO:0000256" key="1">
    <source>
        <dbReference type="ARBA" id="ARBA00022723"/>
    </source>
</evidence>
<evidence type="ECO:0000313" key="2">
    <source>
        <dbReference type="EMBL" id="GAG98287.1"/>
    </source>
</evidence>
<dbReference type="GO" id="GO:0006508">
    <property type="term" value="P:proteolysis"/>
    <property type="evidence" value="ECO:0007669"/>
    <property type="project" value="InterPro"/>
</dbReference>
<protein>
    <recommendedName>
        <fullName evidence="3">Aminopeptidase</fullName>
    </recommendedName>
</protein>
<organism evidence="2">
    <name type="scientific">marine sediment metagenome</name>
    <dbReference type="NCBI Taxonomy" id="412755"/>
    <lineage>
        <taxon>unclassified sequences</taxon>
        <taxon>metagenomes</taxon>
        <taxon>ecological metagenomes</taxon>
    </lineage>
</organism>
<dbReference type="AlphaFoldDB" id="X1CZH2"/>
<accession>X1CZH2</accession>
<name>X1CZH2_9ZZZZ</name>
<dbReference type="InterPro" id="IPR052170">
    <property type="entry name" value="M29_Exopeptidase"/>
</dbReference>
<dbReference type="GO" id="GO:0004177">
    <property type="term" value="F:aminopeptidase activity"/>
    <property type="evidence" value="ECO:0007669"/>
    <property type="project" value="InterPro"/>
</dbReference>
<reference evidence="2" key="1">
    <citation type="journal article" date="2014" name="Front. Microbiol.">
        <title>High frequency of phylogenetically diverse reductive dehalogenase-homologous genes in deep subseafloor sedimentary metagenomes.</title>
        <authorList>
            <person name="Kawai M."/>
            <person name="Futagami T."/>
            <person name="Toyoda A."/>
            <person name="Takaki Y."/>
            <person name="Nishi S."/>
            <person name="Hori S."/>
            <person name="Arai W."/>
            <person name="Tsubouchi T."/>
            <person name="Morono Y."/>
            <person name="Uchiyama I."/>
            <person name="Ito T."/>
            <person name="Fujiyama A."/>
            <person name="Inagaki F."/>
            <person name="Takami H."/>
        </authorList>
    </citation>
    <scope>NUCLEOTIDE SEQUENCE</scope>
    <source>
        <strain evidence="2">Expedition CK06-06</strain>
    </source>
</reference>
<proteinExistence type="predicted"/>
<dbReference type="PANTHER" id="PTHR34448">
    <property type="entry name" value="AMINOPEPTIDASE"/>
    <property type="match status" value="1"/>
</dbReference>
<feature type="non-terminal residue" evidence="2">
    <location>
        <position position="1"/>
    </location>
</feature>
<dbReference type="EMBL" id="BART01025226">
    <property type="protein sequence ID" value="GAG98287.1"/>
    <property type="molecule type" value="Genomic_DNA"/>
</dbReference>
<dbReference type="InterPro" id="IPR000787">
    <property type="entry name" value="Peptidase_M29"/>
</dbReference>
<keyword evidence="1" id="KW-0479">Metal-binding</keyword>
<dbReference type="Pfam" id="PF02073">
    <property type="entry name" value="Peptidase_M29"/>
    <property type="match status" value="1"/>
</dbReference>